<organism evidence="2 3">
    <name type="scientific">Gluconobacter kanchanaburiensis NBRC 103587</name>
    <dbReference type="NCBI Taxonomy" id="1307948"/>
    <lineage>
        <taxon>Bacteria</taxon>
        <taxon>Pseudomonadati</taxon>
        <taxon>Pseudomonadota</taxon>
        <taxon>Alphaproteobacteria</taxon>
        <taxon>Acetobacterales</taxon>
        <taxon>Acetobacteraceae</taxon>
        <taxon>Gluconobacter</taxon>
    </lineage>
</organism>
<name>A0A511B3K5_9PROT</name>
<dbReference type="Proteomes" id="UP000321079">
    <property type="component" value="Unassembled WGS sequence"/>
</dbReference>
<dbReference type="Pfam" id="PF24102">
    <property type="entry name" value="FLAD1_M"/>
    <property type="match status" value="1"/>
</dbReference>
<dbReference type="OrthoDB" id="9801454at2"/>
<dbReference type="InterPro" id="IPR001453">
    <property type="entry name" value="MoaB/Mog_dom"/>
</dbReference>
<evidence type="ECO:0000313" key="3">
    <source>
        <dbReference type="Proteomes" id="UP000321079"/>
    </source>
</evidence>
<dbReference type="Gene3D" id="3.40.980.10">
    <property type="entry name" value="MoaB/Mog-like domain"/>
    <property type="match status" value="1"/>
</dbReference>
<gene>
    <name evidence="2" type="primary">cinA1</name>
    <name evidence="2" type="ORF">GKA01_01950</name>
</gene>
<dbReference type="RefSeq" id="WP_146858316.1">
    <property type="nucleotide sequence ID" value="NZ_BARK01000019.1"/>
</dbReference>
<feature type="domain" description="MoaB/Mog" evidence="1">
    <location>
        <begin position="7"/>
        <end position="167"/>
    </location>
</feature>
<evidence type="ECO:0000313" key="2">
    <source>
        <dbReference type="EMBL" id="GEK94998.1"/>
    </source>
</evidence>
<dbReference type="SMART" id="SM00852">
    <property type="entry name" value="MoCF_biosynth"/>
    <property type="match status" value="1"/>
</dbReference>
<dbReference type="CDD" id="cd00885">
    <property type="entry name" value="cinA"/>
    <property type="match status" value="1"/>
</dbReference>
<evidence type="ECO:0000259" key="1">
    <source>
        <dbReference type="SMART" id="SM00852"/>
    </source>
</evidence>
<sequence>MLQKTACFLVIGNEILSGRTQDANTRVLAQALNAQGIRLMEVRVIPDIDEWIIRTVRECSAAFDLVFTSGGIGPTHDDITAECVATAMGAPLVRHEESFSLLEAALGKERFNTARQRMAYLPEGATPILNTVSVAPGFSIGNVHVMAGVPAIFASMVAWLVPQLEKGAPLVSASWHAVGLKEGDFASDLATLQETFPTIDLGSYPYHLPEGSGGVALVAKGYDAGIVEKAALAIHDLIMAHGREPLSGEPPHRQGA</sequence>
<dbReference type="Pfam" id="PF00994">
    <property type="entry name" value="MoCF_biosynth"/>
    <property type="match status" value="1"/>
</dbReference>
<proteinExistence type="predicted"/>
<protein>
    <submittedName>
        <fullName evidence="2">Molybdenum cofactor biosynthesis protein</fullName>
    </submittedName>
</protein>
<dbReference type="InterPro" id="IPR050101">
    <property type="entry name" value="CinA"/>
</dbReference>
<keyword evidence="3" id="KW-1185">Reference proteome</keyword>
<dbReference type="EMBL" id="BJVA01000001">
    <property type="protein sequence ID" value="GEK94998.1"/>
    <property type="molecule type" value="Genomic_DNA"/>
</dbReference>
<reference evidence="2 3" key="1">
    <citation type="submission" date="2019-07" db="EMBL/GenBank/DDBJ databases">
        <title>Whole genome shotgun sequence of Gluconobacter kanchanaburiensis NBRC 103587.</title>
        <authorList>
            <person name="Hosoyama A."/>
            <person name="Uohara A."/>
            <person name="Ohji S."/>
            <person name="Ichikawa N."/>
        </authorList>
    </citation>
    <scope>NUCLEOTIDE SEQUENCE [LARGE SCALE GENOMIC DNA]</scope>
    <source>
        <strain evidence="2 3">NBRC 103587</strain>
    </source>
</reference>
<dbReference type="SUPFAM" id="SSF53218">
    <property type="entry name" value="Molybdenum cofactor biosynthesis proteins"/>
    <property type="match status" value="1"/>
</dbReference>
<dbReference type="InterPro" id="IPR036425">
    <property type="entry name" value="MoaB/Mog-like_dom_sf"/>
</dbReference>
<comment type="caution">
    <text evidence="2">The sequence shown here is derived from an EMBL/GenBank/DDBJ whole genome shotgun (WGS) entry which is preliminary data.</text>
</comment>
<dbReference type="AlphaFoldDB" id="A0A511B3K5"/>
<dbReference type="InterPro" id="IPR056596">
    <property type="entry name" value="FLAD1_M"/>
</dbReference>
<accession>A0A511B3K5</accession>
<dbReference type="PANTHER" id="PTHR13939:SF0">
    <property type="entry name" value="NMN AMIDOHYDROLASE-LIKE PROTEIN YFAY"/>
    <property type="match status" value="1"/>
</dbReference>
<dbReference type="PANTHER" id="PTHR13939">
    <property type="entry name" value="NICOTINAMIDE-NUCLEOTIDE AMIDOHYDROLASE PNCC"/>
    <property type="match status" value="1"/>
</dbReference>